<evidence type="ECO:0000313" key="3">
    <source>
        <dbReference type="EMBL" id="HIZ53817.1"/>
    </source>
</evidence>
<proteinExistence type="predicted"/>
<dbReference type="CDD" id="cd00397">
    <property type="entry name" value="DNA_BRE_C"/>
    <property type="match status" value="1"/>
</dbReference>
<gene>
    <name evidence="3" type="ORF">IAA20_07745</name>
</gene>
<dbReference type="InterPro" id="IPR011010">
    <property type="entry name" value="DNA_brk_join_enz"/>
</dbReference>
<protein>
    <submittedName>
        <fullName evidence="3">Site-specific integrase</fullName>
    </submittedName>
</protein>
<keyword evidence="1" id="KW-0233">DNA recombination</keyword>
<dbReference type="Pfam" id="PF00589">
    <property type="entry name" value="Phage_integrase"/>
    <property type="match status" value="1"/>
</dbReference>
<accession>A0A9D2JIC6</accession>
<comment type="caution">
    <text evidence="3">The sequence shown here is derived from an EMBL/GenBank/DDBJ whole genome shotgun (WGS) entry which is preliminary data.</text>
</comment>
<dbReference type="PANTHER" id="PTHR30349">
    <property type="entry name" value="PHAGE INTEGRASE-RELATED"/>
    <property type="match status" value="1"/>
</dbReference>
<dbReference type="InterPro" id="IPR013762">
    <property type="entry name" value="Integrase-like_cat_sf"/>
</dbReference>
<dbReference type="EMBL" id="DXBN01000174">
    <property type="protein sequence ID" value="HIZ53817.1"/>
    <property type="molecule type" value="Genomic_DNA"/>
</dbReference>
<dbReference type="SUPFAM" id="SSF56349">
    <property type="entry name" value="DNA breaking-rejoining enzymes"/>
    <property type="match status" value="1"/>
</dbReference>
<dbReference type="InterPro" id="IPR050090">
    <property type="entry name" value="Tyrosine_recombinase_XerCD"/>
</dbReference>
<reference evidence="3" key="1">
    <citation type="journal article" date="2021" name="PeerJ">
        <title>Extensive microbial diversity within the chicken gut microbiome revealed by metagenomics and culture.</title>
        <authorList>
            <person name="Gilroy R."/>
            <person name="Ravi A."/>
            <person name="Getino M."/>
            <person name="Pursley I."/>
            <person name="Horton D.L."/>
            <person name="Alikhan N.F."/>
            <person name="Baker D."/>
            <person name="Gharbi K."/>
            <person name="Hall N."/>
            <person name="Watson M."/>
            <person name="Adriaenssens E.M."/>
            <person name="Foster-Nyarko E."/>
            <person name="Jarju S."/>
            <person name="Secka A."/>
            <person name="Antonio M."/>
            <person name="Oren A."/>
            <person name="Chaudhuri R.R."/>
            <person name="La Ragione R."/>
            <person name="Hildebrand F."/>
            <person name="Pallen M.J."/>
        </authorList>
    </citation>
    <scope>NUCLEOTIDE SEQUENCE</scope>
    <source>
        <strain evidence="3">CHK172-16539</strain>
    </source>
</reference>
<feature type="domain" description="Tyr recombinase" evidence="2">
    <location>
        <begin position="1"/>
        <end position="155"/>
    </location>
</feature>
<dbReference type="GO" id="GO:0003677">
    <property type="term" value="F:DNA binding"/>
    <property type="evidence" value="ECO:0007669"/>
    <property type="project" value="InterPro"/>
</dbReference>
<dbReference type="InterPro" id="IPR002104">
    <property type="entry name" value="Integrase_catalytic"/>
</dbReference>
<reference evidence="3" key="2">
    <citation type="submission" date="2021-04" db="EMBL/GenBank/DDBJ databases">
        <authorList>
            <person name="Gilroy R."/>
        </authorList>
    </citation>
    <scope>NUCLEOTIDE SEQUENCE</scope>
    <source>
        <strain evidence="3">CHK172-16539</strain>
    </source>
</reference>
<dbReference type="Gene3D" id="1.10.443.10">
    <property type="entry name" value="Intergrase catalytic core"/>
    <property type="match status" value="1"/>
</dbReference>
<sequence>MLILKKKIIYLEQSLAKDGTVKSTKSNKKSEIMLSDELKTLLEQWQEKQTNELINMGIKPDKEQFIFTYTDNEGNINSNIHIDYLNYRLNTMKRKYPNLAKLNTHKLRHTFATLAREGGADMDVIRNTLGHSDRETTSVYVDRNVHIVDLTAHDSFSKVIKETK</sequence>
<evidence type="ECO:0000313" key="4">
    <source>
        <dbReference type="Proteomes" id="UP000824063"/>
    </source>
</evidence>
<evidence type="ECO:0000259" key="2">
    <source>
        <dbReference type="PROSITE" id="PS51898"/>
    </source>
</evidence>
<dbReference type="GO" id="GO:0015074">
    <property type="term" value="P:DNA integration"/>
    <property type="evidence" value="ECO:0007669"/>
    <property type="project" value="InterPro"/>
</dbReference>
<evidence type="ECO:0000256" key="1">
    <source>
        <dbReference type="ARBA" id="ARBA00023172"/>
    </source>
</evidence>
<dbReference type="GO" id="GO:0006310">
    <property type="term" value="P:DNA recombination"/>
    <property type="evidence" value="ECO:0007669"/>
    <property type="project" value="UniProtKB-KW"/>
</dbReference>
<dbReference type="PANTHER" id="PTHR30349:SF64">
    <property type="entry name" value="PROPHAGE INTEGRASE INTD-RELATED"/>
    <property type="match status" value="1"/>
</dbReference>
<dbReference type="Proteomes" id="UP000824063">
    <property type="component" value="Unassembled WGS sequence"/>
</dbReference>
<dbReference type="AlphaFoldDB" id="A0A9D2JIC6"/>
<name>A0A9D2JIC6_9ENTE</name>
<organism evidence="3 4">
    <name type="scientific">Candidatus Enterococcus avicola</name>
    <dbReference type="NCBI Taxonomy" id="2838561"/>
    <lineage>
        <taxon>Bacteria</taxon>
        <taxon>Bacillati</taxon>
        <taxon>Bacillota</taxon>
        <taxon>Bacilli</taxon>
        <taxon>Lactobacillales</taxon>
        <taxon>Enterococcaceae</taxon>
        <taxon>Enterococcus</taxon>
    </lineage>
</organism>
<dbReference type="PROSITE" id="PS51898">
    <property type="entry name" value="TYR_RECOMBINASE"/>
    <property type="match status" value="1"/>
</dbReference>